<dbReference type="AlphaFoldDB" id="A0A1B8TUZ7"/>
<reference evidence="4" key="1">
    <citation type="submission" date="2016-02" db="EMBL/GenBank/DDBJ databases">
        <title>Paenibacillus sp. LPB0068, isolated from Crassostrea gigas.</title>
        <authorList>
            <person name="Shin S.-K."/>
            <person name="Yi H."/>
        </authorList>
    </citation>
    <scope>NUCLEOTIDE SEQUENCE [LARGE SCALE GENOMIC DNA]</scope>
    <source>
        <strain evidence="4">KCTC 23969</strain>
    </source>
</reference>
<name>A0A1B8TUZ7_9FLAO</name>
<organism evidence="3 4">
    <name type="scientific">Polaribacter reichenbachii</name>
    <dbReference type="NCBI Taxonomy" id="996801"/>
    <lineage>
        <taxon>Bacteria</taxon>
        <taxon>Pseudomonadati</taxon>
        <taxon>Bacteroidota</taxon>
        <taxon>Flavobacteriia</taxon>
        <taxon>Flavobacteriales</taxon>
        <taxon>Flavobacteriaceae</taxon>
    </lineage>
</organism>
<evidence type="ECO:0000256" key="1">
    <source>
        <dbReference type="ARBA" id="ARBA00008791"/>
    </source>
</evidence>
<dbReference type="STRING" id="996801.BW723_03745"/>
<dbReference type="InterPro" id="IPR006016">
    <property type="entry name" value="UspA"/>
</dbReference>
<dbReference type="Proteomes" id="UP000092612">
    <property type="component" value="Unassembled WGS sequence"/>
</dbReference>
<dbReference type="PANTHER" id="PTHR46268:SF6">
    <property type="entry name" value="UNIVERSAL STRESS PROTEIN UP12"/>
    <property type="match status" value="1"/>
</dbReference>
<evidence type="ECO:0000313" key="4">
    <source>
        <dbReference type="Proteomes" id="UP000092612"/>
    </source>
</evidence>
<dbReference type="PANTHER" id="PTHR46268">
    <property type="entry name" value="STRESS RESPONSE PROTEIN NHAX"/>
    <property type="match status" value="1"/>
</dbReference>
<gene>
    <name evidence="3" type="ORF">LPB301_11960</name>
</gene>
<dbReference type="PRINTS" id="PR01438">
    <property type="entry name" value="UNVRSLSTRESS"/>
</dbReference>
<dbReference type="EMBL" id="LSFL01000035">
    <property type="protein sequence ID" value="OBY63521.1"/>
    <property type="molecule type" value="Genomic_DNA"/>
</dbReference>
<sequence length="278" mass="31943">MRNILLLTDFSENSINAIRYALHLFEDDICNFNMLYVQKSSSYLVDDFMLAGERSVYDTIIKKPKTQLAKLVVKIENEFNNKNFNFSYLVSYNSLVASVKEIIKSKEIDLIVIGTNGVTGADEVIFGSNTINIIREVDCATLIIPEDYKYIQRPKQILLPLDIDDSVKGNAFIDIIKFTNHFGKKLHLVRIKPNNEDSKEEKNDIRNIDFFLKDTDNEYHIVKNVSMPDVVNCYLQTHNIDLITLIVQKESLFERFITGSPTTKIAHKLSLPLLVFHS</sequence>
<accession>A0A1B8TUZ7</accession>
<comment type="similarity">
    <text evidence="1">Belongs to the universal stress protein A family.</text>
</comment>
<protein>
    <submittedName>
        <fullName evidence="3">Universal stress protein</fullName>
    </submittedName>
</protein>
<dbReference type="KEGG" id="prn:BW723_03745"/>
<proteinExistence type="inferred from homology"/>
<dbReference type="Gene3D" id="3.40.50.12370">
    <property type="match status" value="1"/>
</dbReference>
<keyword evidence="4" id="KW-1185">Reference proteome</keyword>
<dbReference type="CDD" id="cd00293">
    <property type="entry name" value="USP-like"/>
    <property type="match status" value="1"/>
</dbReference>
<dbReference type="RefSeq" id="WP_068362096.1">
    <property type="nucleotide sequence ID" value="NZ_CP019337.1"/>
</dbReference>
<feature type="domain" description="UspA" evidence="2">
    <location>
        <begin position="1"/>
        <end position="145"/>
    </location>
</feature>
<dbReference type="Pfam" id="PF00582">
    <property type="entry name" value="Usp"/>
    <property type="match status" value="1"/>
</dbReference>
<evidence type="ECO:0000313" key="3">
    <source>
        <dbReference type="EMBL" id="OBY63521.1"/>
    </source>
</evidence>
<dbReference type="InterPro" id="IPR006015">
    <property type="entry name" value="Universal_stress_UspA"/>
</dbReference>
<evidence type="ECO:0000259" key="2">
    <source>
        <dbReference type="Pfam" id="PF00582"/>
    </source>
</evidence>
<dbReference type="OrthoDB" id="9788959at2"/>
<dbReference type="SUPFAM" id="SSF52402">
    <property type="entry name" value="Adenine nucleotide alpha hydrolases-like"/>
    <property type="match status" value="2"/>
</dbReference>
<comment type="caution">
    <text evidence="3">The sequence shown here is derived from an EMBL/GenBank/DDBJ whole genome shotgun (WGS) entry which is preliminary data.</text>
</comment>